<dbReference type="EMBL" id="DRCV01000195">
    <property type="protein sequence ID" value="HDK38243.1"/>
    <property type="molecule type" value="Genomic_DNA"/>
</dbReference>
<dbReference type="InterPro" id="IPR027417">
    <property type="entry name" value="P-loop_NTPase"/>
</dbReference>
<comment type="function">
    <text evidence="3">One of several proteins that assist in the late maturation steps of the functional core of the 30S ribosomal subunit. Helps release RbfA from mature subunits. May play a role in the assembly of ribosomal proteins into the subunit. Circularly permuted GTPase that catalyzes slow GTP hydrolysis, GTPase activity is stimulated by the 30S ribosomal subunit.</text>
</comment>
<proteinExistence type="inferred from homology"/>
<dbReference type="InterPro" id="IPR010914">
    <property type="entry name" value="RsgA_GTPase_dom"/>
</dbReference>
<accession>A0A831NSE3</accession>
<feature type="domain" description="EngC GTPase" evidence="5">
    <location>
        <begin position="117"/>
        <end position="266"/>
    </location>
</feature>
<dbReference type="NCBIfam" id="NF008931">
    <property type="entry name" value="PRK12288.1"/>
    <property type="match status" value="1"/>
</dbReference>
<dbReference type="EC" id="3.6.1.-" evidence="3"/>
<keyword evidence="3" id="KW-0479">Metal-binding</keyword>
<dbReference type="SUPFAM" id="SSF50249">
    <property type="entry name" value="Nucleic acid-binding proteins"/>
    <property type="match status" value="1"/>
</dbReference>
<comment type="similarity">
    <text evidence="3">Belongs to the TRAFAC class YlqF/YawG GTPase family. RsgA subfamily.</text>
</comment>
<comment type="subunit">
    <text evidence="3">Monomer. Associates with 30S ribosomal subunit, binds 16S rRNA.</text>
</comment>
<dbReference type="GO" id="GO:0003924">
    <property type="term" value="F:GTPase activity"/>
    <property type="evidence" value="ECO:0007669"/>
    <property type="project" value="UniProtKB-UniRule"/>
</dbReference>
<dbReference type="SUPFAM" id="SSF52540">
    <property type="entry name" value="P-loop containing nucleoside triphosphate hydrolases"/>
    <property type="match status" value="1"/>
</dbReference>
<evidence type="ECO:0000259" key="5">
    <source>
        <dbReference type="PROSITE" id="PS50936"/>
    </source>
</evidence>
<feature type="binding site" evidence="3">
    <location>
        <begin position="156"/>
        <end position="159"/>
    </location>
    <ligand>
        <name>GTP</name>
        <dbReference type="ChEBI" id="CHEBI:37565"/>
    </ligand>
</feature>
<feature type="binding site" evidence="3">
    <location>
        <position position="305"/>
    </location>
    <ligand>
        <name>Zn(2+)</name>
        <dbReference type="ChEBI" id="CHEBI:29105"/>
    </ligand>
</feature>
<dbReference type="Proteomes" id="UP000885822">
    <property type="component" value="Unassembled WGS sequence"/>
</dbReference>
<keyword evidence="3" id="KW-0694">RNA-binding</keyword>
<dbReference type="HAMAP" id="MF_01820">
    <property type="entry name" value="GTPase_RsgA"/>
    <property type="match status" value="1"/>
</dbReference>
<dbReference type="PROSITE" id="PS51721">
    <property type="entry name" value="G_CP"/>
    <property type="match status" value="1"/>
</dbReference>
<name>A0A831NSE3_9GAMM</name>
<evidence type="ECO:0000256" key="4">
    <source>
        <dbReference type="SAM" id="MobiDB-lite"/>
    </source>
</evidence>
<dbReference type="CDD" id="cd01854">
    <property type="entry name" value="YjeQ_EngC"/>
    <property type="match status" value="1"/>
</dbReference>
<evidence type="ECO:0000256" key="2">
    <source>
        <dbReference type="ARBA" id="ARBA00023134"/>
    </source>
</evidence>
<feature type="binding site" evidence="3">
    <location>
        <position position="297"/>
    </location>
    <ligand>
        <name>Zn(2+)</name>
        <dbReference type="ChEBI" id="CHEBI:29105"/>
    </ligand>
</feature>
<comment type="subcellular location">
    <subcellularLocation>
        <location evidence="3">Cytoplasm</location>
    </subcellularLocation>
</comment>
<feature type="compositionally biased region" description="Basic residues" evidence="4">
    <location>
        <begin position="1"/>
        <end position="14"/>
    </location>
</feature>
<reference evidence="7" key="1">
    <citation type="journal article" date="2020" name="mSystems">
        <title>Genome- and Community-Level Interaction Insights into Carbon Utilization and Element Cycling Functions of Hydrothermarchaeota in Hydrothermal Sediment.</title>
        <authorList>
            <person name="Zhou Z."/>
            <person name="Liu Y."/>
            <person name="Xu W."/>
            <person name="Pan J."/>
            <person name="Luo Z.H."/>
            <person name="Li M."/>
        </authorList>
    </citation>
    <scope>NUCLEOTIDE SEQUENCE [LARGE SCALE GENOMIC DNA]</scope>
    <source>
        <strain evidence="7">HyVt-26</strain>
    </source>
</reference>
<evidence type="ECO:0000259" key="6">
    <source>
        <dbReference type="PROSITE" id="PS51721"/>
    </source>
</evidence>
<keyword evidence="3" id="KW-0963">Cytoplasm</keyword>
<feature type="domain" description="CP-type G" evidence="6">
    <location>
        <begin position="100"/>
        <end position="268"/>
    </location>
</feature>
<sequence length="335" mass="37197">MAQRRLTKRQRQRIAKLQEDRRKRLSQKVEQALLCTGDSDTRNGRVISRHGQHLLIRDEEGKNHHCLFRQNLGEIVCGDWVLWQAASDDQGVVVSLLPRKTVLSRPDYSGRDKPLVANITQLVVVLAPKPAPTGYLTDQYLVAAELIGVKALITLNKADLLDPEAWRAFQQRFSYYQAIGYPLVGVSAHREHGLEPLLEKLSNETSILVGQSGVGKSSLINALIPQQDETVGQLSEASGLGRHTTSVATLHFLDNGGEIIDSPGVRSFRLGKITRQQLEKGFREFAPYLGKCQFSNCTHNSEPGCALVEAMNQGAIHPDRLNNFLHMAAQLGKSR</sequence>
<keyword evidence="1 3" id="KW-0547">Nucleotide-binding</keyword>
<dbReference type="PROSITE" id="PS50936">
    <property type="entry name" value="ENGC_GTPASE"/>
    <property type="match status" value="1"/>
</dbReference>
<dbReference type="AlphaFoldDB" id="A0A831NSE3"/>
<dbReference type="GO" id="GO:0042274">
    <property type="term" value="P:ribosomal small subunit biogenesis"/>
    <property type="evidence" value="ECO:0007669"/>
    <property type="project" value="UniProtKB-UniRule"/>
</dbReference>
<dbReference type="PANTHER" id="PTHR32120:SF11">
    <property type="entry name" value="SMALL RIBOSOMAL SUBUNIT BIOGENESIS GTPASE RSGA 1, MITOCHONDRIAL-RELATED"/>
    <property type="match status" value="1"/>
</dbReference>
<keyword evidence="2 3" id="KW-0342">GTP-binding</keyword>
<dbReference type="GO" id="GO:0005525">
    <property type="term" value="F:GTP binding"/>
    <property type="evidence" value="ECO:0007669"/>
    <property type="project" value="UniProtKB-UniRule"/>
</dbReference>
<dbReference type="Gene3D" id="1.10.40.50">
    <property type="entry name" value="Probable gtpase engc, domain 3"/>
    <property type="match status" value="1"/>
</dbReference>
<keyword evidence="3" id="KW-0690">Ribosome biogenesis</keyword>
<dbReference type="GO" id="GO:0019843">
    <property type="term" value="F:rRNA binding"/>
    <property type="evidence" value="ECO:0007669"/>
    <property type="project" value="UniProtKB-KW"/>
</dbReference>
<comment type="cofactor">
    <cofactor evidence="3">
        <name>Zn(2+)</name>
        <dbReference type="ChEBI" id="CHEBI:29105"/>
    </cofactor>
    <text evidence="3">Binds 1 zinc ion per subunit.</text>
</comment>
<dbReference type="GO" id="GO:0005737">
    <property type="term" value="C:cytoplasm"/>
    <property type="evidence" value="ECO:0007669"/>
    <property type="project" value="UniProtKB-SubCell"/>
</dbReference>
<evidence type="ECO:0000256" key="1">
    <source>
        <dbReference type="ARBA" id="ARBA00022741"/>
    </source>
</evidence>
<feature type="binding site" evidence="3">
    <location>
        <position position="292"/>
    </location>
    <ligand>
        <name>Zn(2+)</name>
        <dbReference type="ChEBI" id="CHEBI:29105"/>
    </ligand>
</feature>
<dbReference type="InterPro" id="IPR030378">
    <property type="entry name" value="G_CP_dom"/>
</dbReference>
<gene>
    <name evidence="3 7" type="primary">rsgA</name>
    <name evidence="7" type="ORF">ENG92_04425</name>
</gene>
<feature type="binding site" evidence="3">
    <location>
        <position position="299"/>
    </location>
    <ligand>
        <name>Zn(2+)</name>
        <dbReference type="ChEBI" id="CHEBI:29105"/>
    </ligand>
</feature>
<dbReference type="Gene3D" id="2.40.50.140">
    <property type="entry name" value="Nucleic acid-binding proteins"/>
    <property type="match status" value="1"/>
</dbReference>
<evidence type="ECO:0000313" key="7">
    <source>
        <dbReference type="EMBL" id="HDK38243.1"/>
    </source>
</evidence>
<organism evidence="7">
    <name type="scientific">Thiolapillus brandeum</name>
    <dbReference type="NCBI Taxonomy" id="1076588"/>
    <lineage>
        <taxon>Bacteria</taxon>
        <taxon>Pseudomonadati</taxon>
        <taxon>Pseudomonadota</taxon>
        <taxon>Gammaproteobacteria</taxon>
        <taxon>Chromatiales</taxon>
        <taxon>Sedimenticolaceae</taxon>
        <taxon>Thiolapillus</taxon>
    </lineage>
</organism>
<feature type="region of interest" description="Disordered" evidence="4">
    <location>
        <begin position="1"/>
        <end position="20"/>
    </location>
</feature>
<protein>
    <recommendedName>
        <fullName evidence="3">Small ribosomal subunit biogenesis GTPase RsgA</fullName>
        <ecNumber evidence="3">3.6.1.-</ecNumber>
    </recommendedName>
</protein>
<dbReference type="Pfam" id="PF03193">
    <property type="entry name" value="RsgA_GTPase"/>
    <property type="match status" value="1"/>
</dbReference>
<evidence type="ECO:0000256" key="3">
    <source>
        <dbReference type="HAMAP-Rule" id="MF_01820"/>
    </source>
</evidence>
<dbReference type="NCBIfam" id="TIGR00157">
    <property type="entry name" value="ribosome small subunit-dependent GTPase A"/>
    <property type="match status" value="1"/>
</dbReference>
<dbReference type="InterPro" id="IPR012340">
    <property type="entry name" value="NA-bd_OB-fold"/>
</dbReference>
<keyword evidence="3" id="KW-0378">Hydrolase</keyword>
<keyword evidence="3" id="KW-0862">Zinc</keyword>
<dbReference type="GO" id="GO:0046872">
    <property type="term" value="F:metal ion binding"/>
    <property type="evidence" value="ECO:0007669"/>
    <property type="project" value="UniProtKB-KW"/>
</dbReference>
<feature type="binding site" evidence="3">
    <location>
        <begin position="210"/>
        <end position="218"/>
    </location>
    <ligand>
        <name>GTP</name>
        <dbReference type="ChEBI" id="CHEBI:37565"/>
    </ligand>
</feature>
<keyword evidence="3" id="KW-0699">rRNA-binding</keyword>
<dbReference type="Gene3D" id="3.40.50.300">
    <property type="entry name" value="P-loop containing nucleotide triphosphate hydrolases"/>
    <property type="match status" value="1"/>
</dbReference>
<dbReference type="InterPro" id="IPR004881">
    <property type="entry name" value="Ribosome_biogen_GTPase_RsgA"/>
</dbReference>
<comment type="caution">
    <text evidence="7">The sequence shown here is derived from an EMBL/GenBank/DDBJ whole genome shotgun (WGS) entry which is preliminary data.</text>
</comment>
<dbReference type="PANTHER" id="PTHR32120">
    <property type="entry name" value="SMALL RIBOSOMAL SUBUNIT BIOGENESIS GTPASE RSGA"/>
    <property type="match status" value="1"/>
</dbReference>